<dbReference type="InterPro" id="IPR001789">
    <property type="entry name" value="Sig_transdc_resp-reg_receiver"/>
</dbReference>
<dbReference type="EMBL" id="JACVEW010000018">
    <property type="protein sequence ID" value="MBP0049422.1"/>
    <property type="molecule type" value="Genomic_DNA"/>
</dbReference>
<evidence type="ECO:0000259" key="3">
    <source>
        <dbReference type="PROSITE" id="PS50110"/>
    </source>
</evidence>
<protein>
    <submittedName>
        <fullName evidence="4">Fused response regulator/phosphatase</fullName>
    </submittedName>
</protein>
<dbReference type="PROSITE" id="PS50110">
    <property type="entry name" value="RESPONSE_REGULATORY"/>
    <property type="match status" value="1"/>
</dbReference>
<evidence type="ECO:0000256" key="2">
    <source>
        <dbReference type="PROSITE-ProRule" id="PRU00169"/>
    </source>
</evidence>
<dbReference type="InterPro" id="IPR036890">
    <property type="entry name" value="HATPase_C_sf"/>
</dbReference>
<reference evidence="4 5" key="1">
    <citation type="submission" date="2020-09" db="EMBL/GenBank/DDBJ databases">
        <authorList>
            <person name="Tanuku N.R.S."/>
        </authorList>
    </citation>
    <scope>NUCLEOTIDE SEQUENCE [LARGE SCALE GENOMIC DNA]</scope>
    <source>
        <strain evidence="4 5">AK62</strain>
    </source>
</reference>
<dbReference type="InterPro" id="IPR036457">
    <property type="entry name" value="PPM-type-like_dom_sf"/>
</dbReference>
<feature type="modified residue" description="4-aspartylphosphate" evidence="2">
    <location>
        <position position="64"/>
    </location>
</feature>
<evidence type="ECO:0000313" key="5">
    <source>
        <dbReference type="Proteomes" id="UP000810171"/>
    </source>
</evidence>
<evidence type="ECO:0000256" key="1">
    <source>
        <dbReference type="ARBA" id="ARBA00022801"/>
    </source>
</evidence>
<dbReference type="InterPro" id="IPR011006">
    <property type="entry name" value="CheY-like_superfamily"/>
</dbReference>
<dbReference type="PANTHER" id="PTHR43156:SF2">
    <property type="entry name" value="STAGE II SPORULATION PROTEIN E"/>
    <property type="match status" value="1"/>
</dbReference>
<dbReference type="SMART" id="SM00448">
    <property type="entry name" value="REC"/>
    <property type="match status" value="1"/>
</dbReference>
<feature type="domain" description="Response regulatory" evidence="3">
    <location>
        <begin position="15"/>
        <end position="131"/>
    </location>
</feature>
<proteinExistence type="predicted"/>
<keyword evidence="2" id="KW-0597">Phosphoprotein</keyword>
<name>A0ABS3ZCI9_9GAMM</name>
<dbReference type="Gene3D" id="3.60.40.10">
    <property type="entry name" value="PPM-type phosphatase domain"/>
    <property type="match status" value="1"/>
</dbReference>
<dbReference type="Pfam" id="PF00072">
    <property type="entry name" value="Response_reg"/>
    <property type="match status" value="1"/>
</dbReference>
<comment type="caution">
    <text evidence="4">The sequence shown here is derived from an EMBL/GenBank/DDBJ whole genome shotgun (WGS) entry which is preliminary data.</text>
</comment>
<sequence>MLATETHRETYSLSHVLIVDDFDANRTLLARLAQQMGLSPITASGGEEALELFLTHRPGLVITDLCMQDMDGIELTRRVKAAAGEHFIPVILATSSSEDNLIEESLGVGWDSFIRRPFSLSLMKGKINSMLRFARMHHKTMQLMAAREQEEQLAEQLFSRAVEQANVKDHRLHLYKQPAATFSGDVVLSARRLDGELFFLLGDFTGHGLTTAVGALPLSETFRAMVNKGYDSRQILEQINLKLRRLLPVNMFLALAMVSVSADGRIATIWNLGLPDVLLQRRDGRIEPIPSENPPLGILNSLGLTAFNTTLSEGDRLLMYSDGVIEARGEGEELFGDQRLLDCFCNTPETGLIECLKHSLEQFTQGRTQSDDISMIEFHAGPAETSSPATFSPQAPSNAEVLSGAWRWSLELKGPDLANNNPVAQAMSHLLETEGRDSCWDPVFTILTELYVNALDHGVLGLKSSLKHSAEGFMEYFQQREKRLSNLNTGSIQVSLQLTRMSQGRRRLDIRIIDSGPGFNVNEVMQRQAQGDDESRLMGRGITLVSSLCTSLEYFDRGTSVHVVFETA</sequence>
<dbReference type="CDD" id="cd17546">
    <property type="entry name" value="REC_hyHK_CKI1_RcsC-like"/>
    <property type="match status" value="1"/>
</dbReference>
<organism evidence="4 5">
    <name type="scientific">Marinobacterium alkalitolerans</name>
    <dbReference type="NCBI Taxonomy" id="1542925"/>
    <lineage>
        <taxon>Bacteria</taxon>
        <taxon>Pseudomonadati</taxon>
        <taxon>Pseudomonadota</taxon>
        <taxon>Gammaproteobacteria</taxon>
        <taxon>Oceanospirillales</taxon>
        <taxon>Oceanospirillaceae</taxon>
        <taxon>Marinobacterium</taxon>
    </lineage>
</organism>
<evidence type="ECO:0000313" key="4">
    <source>
        <dbReference type="EMBL" id="MBP0049422.1"/>
    </source>
</evidence>
<dbReference type="Gene3D" id="3.30.565.10">
    <property type="entry name" value="Histidine kinase-like ATPase, C-terminal domain"/>
    <property type="match status" value="1"/>
</dbReference>
<dbReference type="SUPFAM" id="SSF55874">
    <property type="entry name" value="ATPase domain of HSP90 chaperone/DNA topoisomerase II/histidine kinase"/>
    <property type="match status" value="1"/>
</dbReference>
<dbReference type="Pfam" id="PF07228">
    <property type="entry name" value="SpoIIE"/>
    <property type="match status" value="1"/>
</dbReference>
<dbReference type="SUPFAM" id="SSF52172">
    <property type="entry name" value="CheY-like"/>
    <property type="match status" value="1"/>
</dbReference>
<dbReference type="InterPro" id="IPR052016">
    <property type="entry name" value="Bact_Sigma-Reg"/>
</dbReference>
<dbReference type="PANTHER" id="PTHR43156">
    <property type="entry name" value="STAGE II SPORULATION PROTEIN E-RELATED"/>
    <property type="match status" value="1"/>
</dbReference>
<dbReference type="Proteomes" id="UP000810171">
    <property type="component" value="Unassembled WGS sequence"/>
</dbReference>
<dbReference type="RefSeq" id="WP_209288032.1">
    <property type="nucleotide sequence ID" value="NZ_JACVEW010000018.1"/>
</dbReference>
<dbReference type="SUPFAM" id="SSF81606">
    <property type="entry name" value="PP2C-like"/>
    <property type="match status" value="1"/>
</dbReference>
<keyword evidence="1" id="KW-0378">Hydrolase</keyword>
<keyword evidence="5" id="KW-1185">Reference proteome</keyword>
<dbReference type="SMART" id="SM00331">
    <property type="entry name" value="PP2C_SIG"/>
    <property type="match status" value="1"/>
</dbReference>
<dbReference type="CDD" id="cd16936">
    <property type="entry name" value="HATPase_RsbW-like"/>
    <property type="match status" value="1"/>
</dbReference>
<accession>A0ABS3ZCI9</accession>
<dbReference type="InterPro" id="IPR001932">
    <property type="entry name" value="PPM-type_phosphatase-like_dom"/>
</dbReference>
<gene>
    <name evidence="4" type="ORF">H9C73_11800</name>
</gene>
<dbReference type="Gene3D" id="3.40.50.2300">
    <property type="match status" value="1"/>
</dbReference>